<name>D7FYT4_ECTSI</name>
<protein>
    <submittedName>
        <fullName evidence="2">Uncharacterized protein</fullName>
    </submittedName>
</protein>
<dbReference type="EMBL" id="FN649758">
    <property type="protein sequence ID" value="CBJ26576.1"/>
    <property type="molecule type" value="Genomic_DNA"/>
</dbReference>
<evidence type="ECO:0000313" key="3">
    <source>
        <dbReference type="Proteomes" id="UP000002630"/>
    </source>
</evidence>
<evidence type="ECO:0000313" key="2">
    <source>
        <dbReference type="EMBL" id="CBJ26576.1"/>
    </source>
</evidence>
<dbReference type="Proteomes" id="UP000002630">
    <property type="component" value="Linkage Group LG33"/>
</dbReference>
<accession>D7FYT4</accession>
<feature type="region of interest" description="Disordered" evidence="1">
    <location>
        <begin position="1"/>
        <end position="21"/>
    </location>
</feature>
<dbReference type="InParanoid" id="D7FYT4"/>
<evidence type="ECO:0000256" key="1">
    <source>
        <dbReference type="SAM" id="MobiDB-lite"/>
    </source>
</evidence>
<gene>
    <name evidence="2" type="ORF">Esi_0035_0048</name>
</gene>
<sequence length="133" mass="14061">MEKLGGSKRRGLSPSTSRENSKEQDKKSYLFVTIFSWQHAHQSIAWVAYAATLAQSTSSIAGTLAIPWLRRSTRITCTCLRADGTCPADVWTAFFASACVVDAATGTPCSGGPPPAAVCGVYGCAKHCCGNRA</sequence>
<reference evidence="2 3" key="1">
    <citation type="journal article" date="2010" name="Nature">
        <title>The Ectocarpus genome and the independent evolution of multicellularity in brown algae.</title>
        <authorList>
            <person name="Cock J.M."/>
            <person name="Sterck L."/>
            <person name="Rouze P."/>
            <person name="Scornet D."/>
            <person name="Allen A.E."/>
            <person name="Amoutzias G."/>
            <person name="Anthouard V."/>
            <person name="Artiguenave F."/>
            <person name="Aury J.M."/>
            <person name="Badger J.H."/>
            <person name="Beszteri B."/>
            <person name="Billiau K."/>
            <person name="Bonnet E."/>
            <person name="Bothwell J.H."/>
            <person name="Bowler C."/>
            <person name="Boyen C."/>
            <person name="Brownlee C."/>
            <person name="Carrano C.J."/>
            <person name="Charrier B."/>
            <person name="Cho G.Y."/>
            <person name="Coelho S.M."/>
            <person name="Collen J."/>
            <person name="Corre E."/>
            <person name="Da Silva C."/>
            <person name="Delage L."/>
            <person name="Delaroque N."/>
            <person name="Dittami S.M."/>
            <person name="Doulbeau S."/>
            <person name="Elias M."/>
            <person name="Farnham G."/>
            <person name="Gachon C.M."/>
            <person name="Gschloessl B."/>
            <person name="Heesch S."/>
            <person name="Jabbari K."/>
            <person name="Jubin C."/>
            <person name="Kawai H."/>
            <person name="Kimura K."/>
            <person name="Kloareg B."/>
            <person name="Kupper F.C."/>
            <person name="Lang D."/>
            <person name="Le Bail A."/>
            <person name="Leblanc C."/>
            <person name="Lerouge P."/>
            <person name="Lohr M."/>
            <person name="Lopez P.J."/>
            <person name="Martens C."/>
            <person name="Maumus F."/>
            <person name="Michel G."/>
            <person name="Miranda-Saavedra D."/>
            <person name="Morales J."/>
            <person name="Moreau H."/>
            <person name="Motomura T."/>
            <person name="Nagasato C."/>
            <person name="Napoli C.A."/>
            <person name="Nelson D.R."/>
            <person name="Nyvall-Collen P."/>
            <person name="Peters A.F."/>
            <person name="Pommier C."/>
            <person name="Potin P."/>
            <person name="Poulain J."/>
            <person name="Quesneville H."/>
            <person name="Read B."/>
            <person name="Rensing S.A."/>
            <person name="Ritter A."/>
            <person name="Rousvoal S."/>
            <person name="Samanta M."/>
            <person name="Samson G."/>
            <person name="Schroeder D.C."/>
            <person name="Segurens B."/>
            <person name="Strittmatter M."/>
            <person name="Tonon T."/>
            <person name="Tregear J.W."/>
            <person name="Valentin K."/>
            <person name="von Dassow P."/>
            <person name="Yamagishi T."/>
            <person name="Van de Peer Y."/>
            <person name="Wincker P."/>
        </authorList>
    </citation>
    <scope>NUCLEOTIDE SEQUENCE [LARGE SCALE GENOMIC DNA]</scope>
    <source>
        <strain evidence="3">Ec32 / CCAP1310/4</strain>
    </source>
</reference>
<feature type="compositionally biased region" description="Basic residues" evidence="1">
    <location>
        <begin position="1"/>
        <end position="11"/>
    </location>
</feature>
<dbReference type="AlphaFoldDB" id="D7FYT4"/>
<proteinExistence type="predicted"/>
<organism evidence="2 3">
    <name type="scientific">Ectocarpus siliculosus</name>
    <name type="common">Brown alga</name>
    <name type="synonym">Conferva siliculosa</name>
    <dbReference type="NCBI Taxonomy" id="2880"/>
    <lineage>
        <taxon>Eukaryota</taxon>
        <taxon>Sar</taxon>
        <taxon>Stramenopiles</taxon>
        <taxon>Ochrophyta</taxon>
        <taxon>PX clade</taxon>
        <taxon>Phaeophyceae</taxon>
        <taxon>Ectocarpales</taxon>
        <taxon>Ectocarpaceae</taxon>
        <taxon>Ectocarpus</taxon>
    </lineage>
</organism>
<keyword evidence="3" id="KW-1185">Reference proteome</keyword>
<dbReference type="EMBL" id="FN648542">
    <property type="protein sequence ID" value="CBJ26576.1"/>
    <property type="molecule type" value="Genomic_DNA"/>
</dbReference>